<keyword evidence="6" id="KW-1185">Reference proteome</keyword>
<sequence>MVGSQPTVAEEVAKVEEKAPRPKVELPGRVPDVIHPLSGPRWIFVSEMAQSSAAMLRITMLSGEDLASMPVEESRDVKALKRQLWLQGLPTRFRQRLLLGGNTLDDSVKLDSPMDLELVLLTYTEATQMQAQELATAAASGSAAEVEAILQRPQHPDMVDTQGTSPLMEASLGGHLEVLSLLLEADADKNLANNEGHTGLMLASSEGQAVTLQVLVAVGADMNLRNNQGCTALMLASQEGHGESARFLLEAGADKSLASTHGWTALMLASHAGHEEVARLLLSAGADKDLAMTTSGYTALMLASVQGRLEVLHVLLDAGADKNLTTNHGDTALMLACEYGHVAVAQVLLQASSDKNMRNSVGGTALMLASEKGHKEVVRLLLTADADKDLAMTNGGHTALMLASAQGRLEVLHVLLDAGADKELTTDNGCTALMLACENGHVEVARLLLQAGADKNLGDHDGDTALMLASQEGHADILGLLLEAGADKNLRNNDGDTALMIASLEGHAEVLGLLLKAGADKDLACNQGWTALMLASAESEVQVLRLLLEAGADKNVVNNEGYTALMIACHAGHAETLELLVEAGADQNLSCAEGWTALMLASHAGQAQLVRLLLDGRADKNSRNNEGNTALMIACQEGHTEILGLLREAGPHKTLLNGGDTALMLASQGGHDVADEISSNKRMRPAFSPRLASRSYRFISPVRASPSTSSLRSSPRGPCLVREREMPSASRTGPKPPAFHAAMSSTYRDQFGMFDLDSLAEVAVPTTAGKACVVREAASMHFDPRAGSNFTPMLKALSTSASKRLPWAGYLLKALSFHSWFLAAKMKTPPAALGEEQAPDAKTNEAAGEENAPAPDLEDAAPSPPSVPATDEIPPEPRLYPPDVGGNAEPFQPKDFRQGLAAVKLLWSQAWKAAGSVAAFDRLLAALTPPALPVARALRPSLKRGPLFDCTLTGPAWEELDRWAVKADAILPRSKTPARARRPKEVPQPWEHTLRTGFREEPTRVAKFGRLAWSRDFASLALTPLHDEVIKLDVVLQGKEHSTRYRNHFLRRQAALRRWGEKEAQKLHGTRLWQTDCPKWVWKPLPAKVVRLDLPTRRQAIIAERRAAKRKTWQQLFDIRANRPGAKQISLAFFTHRLEPEKAAGFVTKYGDLLVSEKVLRADKASFKPWREEAQIVAKGKVFLEKTMCPIQRDLLTKQQMKVLLARKKRGPAEETWQKCLLAKLRRWRKGTLHERSCLAAGIPKDFFLHRLETSDDFLSKFGRALTPTDVAED</sequence>
<evidence type="ECO:0000256" key="4">
    <source>
        <dbReference type="SAM" id="MobiDB-lite"/>
    </source>
</evidence>
<dbReference type="Pfam" id="PF00023">
    <property type="entry name" value="Ank"/>
    <property type="match status" value="4"/>
</dbReference>
<comment type="caution">
    <text evidence="5">The sequence shown here is derived from an EMBL/GenBank/DDBJ whole genome shotgun (WGS) entry which is preliminary data.</text>
</comment>
<dbReference type="Proteomes" id="UP000186817">
    <property type="component" value="Unassembled WGS sequence"/>
</dbReference>
<dbReference type="InterPro" id="IPR036770">
    <property type="entry name" value="Ankyrin_rpt-contain_sf"/>
</dbReference>
<dbReference type="PANTHER" id="PTHR24173:SF74">
    <property type="entry name" value="ANKYRIN REPEAT DOMAIN-CONTAINING PROTEIN 16"/>
    <property type="match status" value="1"/>
</dbReference>
<proteinExistence type="predicted"/>
<dbReference type="PANTHER" id="PTHR24173">
    <property type="entry name" value="ANKYRIN REPEAT CONTAINING"/>
    <property type="match status" value="1"/>
</dbReference>
<dbReference type="Gene3D" id="1.25.40.20">
    <property type="entry name" value="Ankyrin repeat-containing domain"/>
    <property type="match status" value="8"/>
</dbReference>
<dbReference type="InterPro" id="IPR002110">
    <property type="entry name" value="Ankyrin_rpt"/>
</dbReference>
<dbReference type="PROSITE" id="PS50297">
    <property type="entry name" value="ANK_REP_REGION"/>
    <property type="match status" value="15"/>
</dbReference>
<feature type="repeat" description="ANK" evidence="3">
    <location>
        <begin position="428"/>
        <end position="460"/>
    </location>
</feature>
<feature type="repeat" description="ANK" evidence="3">
    <location>
        <begin position="461"/>
        <end position="493"/>
    </location>
</feature>
<organism evidence="5 6">
    <name type="scientific">Symbiodinium microadriaticum</name>
    <name type="common">Dinoflagellate</name>
    <name type="synonym">Zooxanthella microadriatica</name>
    <dbReference type="NCBI Taxonomy" id="2951"/>
    <lineage>
        <taxon>Eukaryota</taxon>
        <taxon>Sar</taxon>
        <taxon>Alveolata</taxon>
        <taxon>Dinophyceae</taxon>
        <taxon>Suessiales</taxon>
        <taxon>Symbiodiniaceae</taxon>
        <taxon>Symbiodinium</taxon>
    </lineage>
</organism>
<feature type="repeat" description="ANK" evidence="3">
    <location>
        <begin position="527"/>
        <end position="559"/>
    </location>
</feature>
<feature type="repeat" description="ANK" evidence="3">
    <location>
        <begin position="261"/>
        <end position="293"/>
    </location>
</feature>
<evidence type="ECO:0000313" key="5">
    <source>
        <dbReference type="EMBL" id="OLP84250.1"/>
    </source>
</evidence>
<dbReference type="PRINTS" id="PR01415">
    <property type="entry name" value="ANKYRIN"/>
</dbReference>
<keyword evidence="1" id="KW-0677">Repeat</keyword>
<dbReference type="PROSITE" id="PS50088">
    <property type="entry name" value="ANK_REPEAT"/>
    <property type="match status" value="15"/>
</dbReference>
<evidence type="ECO:0000256" key="2">
    <source>
        <dbReference type="ARBA" id="ARBA00023043"/>
    </source>
</evidence>
<feature type="repeat" description="ANK" evidence="3">
    <location>
        <begin position="328"/>
        <end position="360"/>
    </location>
</feature>
<feature type="repeat" description="ANK" evidence="3">
    <location>
        <begin position="162"/>
        <end position="194"/>
    </location>
</feature>
<dbReference type="OrthoDB" id="10307046at2759"/>
<dbReference type="AlphaFoldDB" id="A0A1Q9CMV0"/>
<keyword evidence="2 3" id="KW-0040">ANK repeat</keyword>
<dbReference type="Pfam" id="PF12796">
    <property type="entry name" value="Ank_2"/>
    <property type="match status" value="4"/>
</dbReference>
<feature type="repeat" description="ANK" evidence="3">
    <location>
        <begin position="395"/>
        <end position="427"/>
    </location>
</feature>
<evidence type="ECO:0000313" key="6">
    <source>
        <dbReference type="Proteomes" id="UP000186817"/>
    </source>
</evidence>
<evidence type="ECO:0000256" key="3">
    <source>
        <dbReference type="PROSITE-ProRule" id="PRU00023"/>
    </source>
</evidence>
<feature type="repeat" description="ANK" evidence="3">
    <location>
        <begin position="228"/>
        <end position="260"/>
    </location>
</feature>
<name>A0A1Q9CMV0_SYMMI</name>
<protein>
    <submittedName>
        <fullName evidence="5">Ankyrin repeat domain-containing protein 50</fullName>
    </submittedName>
</protein>
<feature type="repeat" description="ANK" evidence="3">
    <location>
        <begin position="361"/>
        <end position="393"/>
    </location>
</feature>
<feature type="repeat" description="ANK" evidence="3">
    <location>
        <begin position="560"/>
        <end position="592"/>
    </location>
</feature>
<feature type="region of interest" description="Disordered" evidence="4">
    <location>
        <begin position="704"/>
        <end position="738"/>
    </location>
</feature>
<dbReference type="SMART" id="SM00248">
    <property type="entry name" value="ANK"/>
    <property type="match status" value="15"/>
</dbReference>
<feature type="repeat" description="ANK" evidence="3">
    <location>
        <begin position="195"/>
        <end position="227"/>
    </location>
</feature>
<reference evidence="5 6" key="1">
    <citation type="submission" date="2016-02" db="EMBL/GenBank/DDBJ databases">
        <title>Genome analysis of coral dinoflagellate symbionts highlights evolutionary adaptations to a symbiotic lifestyle.</title>
        <authorList>
            <person name="Aranda M."/>
            <person name="Li Y."/>
            <person name="Liew Y.J."/>
            <person name="Baumgarten S."/>
            <person name="Simakov O."/>
            <person name="Wilson M."/>
            <person name="Piel J."/>
            <person name="Ashoor H."/>
            <person name="Bougouffa S."/>
            <person name="Bajic V.B."/>
            <person name="Ryu T."/>
            <person name="Ravasi T."/>
            <person name="Bayer T."/>
            <person name="Micklem G."/>
            <person name="Kim H."/>
            <person name="Bhak J."/>
            <person name="Lajeunesse T.C."/>
            <person name="Voolstra C.R."/>
        </authorList>
    </citation>
    <scope>NUCLEOTIDE SEQUENCE [LARGE SCALE GENOMIC DNA]</scope>
    <source>
        <strain evidence="5 6">CCMP2467</strain>
    </source>
</reference>
<feature type="compositionally biased region" description="Low complexity" evidence="4">
    <location>
        <begin position="844"/>
        <end position="855"/>
    </location>
</feature>
<accession>A0A1Q9CMV0</accession>
<feature type="repeat" description="ANK" evidence="3">
    <location>
        <begin position="593"/>
        <end position="625"/>
    </location>
</feature>
<feature type="compositionally biased region" description="Low complexity" evidence="4">
    <location>
        <begin position="704"/>
        <end position="718"/>
    </location>
</feature>
<gene>
    <name evidence="5" type="primary">ANKRD50</name>
    <name evidence="5" type="ORF">AK812_SmicGene34894</name>
</gene>
<feature type="repeat" description="ANK" evidence="3">
    <location>
        <begin position="494"/>
        <end position="526"/>
    </location>
</feature>
<feature type="repeat" description="ANK" evidence="3">
    <location>
        <begin position="626"/>
        <end position="658"/>
    </location>
</feature>
<dbReference type="EMBL" id="LSRX01001055">
    <property type="protein sequence ID" value="OLP84250.1"/>
    <property type="molecule type" value="Genomic_DNA"/>
</dbReference>
<feature type="repeat" description="ANK" evidence="3">
    <location>
        <begin position="295"/>
        <end position="327"/>
    </location>
</feature>
<evidence type="ECO:0000256" key="1">
    <source>
        <dbReference type="ARBA" id="ARBA00022737"/>
    </source>
</evidence>
<feature type="region of interest" description="Disordered" evidence="4">
    <location>
        <begin position="833"/>
        <end position="893"/>
    </location>
</feature>
<dbReference type="SUPFAM" id="SSF48403">
    <property type="entry name" value="Ankyrin repeat"/>
    <property type="match status" value="2"/>
</dbReference>